<proteinExistence type="predicted"/>
<evidence type="ECO:0000259" key="1">
    <source>
        <dbReference type="Pfam" id="PF07238"/>
    </source>
</evidence>
<keyword evidence="2" id="KW-0966">Cell projection</keyword>
<evidence type="ECO:0000313" key="3">
    <source>
        <dbReference type="Proteomes" id="UP000774000"/>
    </source>
</evidence>
<dbReference type="EMBL" id="JAFBDQ010000005">
    <property type="protein sequence ID" value="MBM7556449.1"/>
    <property type="molecule type" value="Genomic_DNA"/>
</dbReference>
<organism evidence="2 3">
    <name type="scientific">Halanaerobacter jeridensis</name>
    <dbReference type="NCBI Taxonomy" id="706427"/>
    <lineage>
        <taxon>Bacteria</taxon>
        <taxon>Bacillati</taxon>
        <taxon>Bacillota</taxon>
        <taxon>Clostridia</taxon>
        <taxon>Halanaerobiales</taxon>
        <taxon>Halobacteroidaceae</taxon>
        <taxon>Halanaerobacter</taxon>
    </lineage>
</organism>
<keyword evidence="3" id="KW-1185">Reference proteome</keyword>
<dbReference type="RefSeq" id="WP_204701224.1">
    <property type="nucleotide sequence ID" value="NZ_JAFBDQ010000005.1"/>
</dbReference>
<name>A0A939BQL0_9FIRM</name>
<accession>A0A939BQL0</accession>
<protein>
    <submittedName>
        <fullName evidence="2">C-di-GMP-binding flagellar brake protein YcgR</fullName>
    </submittedName>
</protein>
<dbReference type="GO" id="GO:0035438">
    <property type="term" value="F:cyclic-di-GMP binding"/>
    <property type="evidence" value="ECO:0007669"/>
    <property type="project" value="InterPro"/>
</dbReference>
<keyword evidence="2" id="KW-0282">Flagellum</keyword>
<keyword evidence="2" id="KW-0969">Cilium</keyword>
<dbReference type="Pfam" id="PF07238">
    <property type="entry name" value="PilZ"/>
    <property type="match status" value="1"/>
</dbReference>
<dbReference type="Gene3D" id="2.40.10.220">
    <property type="entry name" value="predicted glycosyltransferase like domains"/>
    <property type="match status" value="1"/>
</dbReference>
<dbReference type="Proteomes" id="UP000774000">
    <property type="component" value="Unassembled WGS sequence"/>
</dbReference>
<dbReference type="SUPFAM" id="SSF141371">
    <property type="entry name" value="PilZ domain-like"/>
    <property type="match status" value="1"/>
</dbReference>
<sequence length="211" mass="24656">MNNFNLYLGQDVKLTPNEKSDTEYEAEVIAKDKTGIDLKVLNCEPESTSIFEEVREWILCFEGSNSLNQLDVEIKNISTRFNLVLLVNPIGEVRKIERRRYNRVQISTAIRYRNLKQQESKTAHLIDVSASGIKMEVESIIDLQVEKKIIIDFTTLDEFPISKIKARILRIKVNQNSRGKVRRYYIGLEFVSVTKEQREEMIEWVQQQKNS</sequence>
<dbReference type="InterPro" id="IPR009875">
    <property type="entry name" value="PilZ_domain"/>
</dbReference>
<evidence type="ECO:0000313" key="2">
    <source>
        <dbReference type="EMBL" id="MBM7556449.1"/>
    </source>
</evidence>
<comment type="caution">
    <text evidence="2">The sequence shown here is derived from an EMBL/GenBank/DDBJ whole genome shotgun (WGS) entry which is preliminary data.</text>
</comment>
<dbReference type="AlphaFoldDB" id="A0A939BQL0"/>
<gene>
    <name evidence="2" type="ORF">JOC47_001292</name>
</gene>
<reference evidence="2" key="1">
    <citation type="submission" date="2021-01" db="EMBL/GenBank/DDBJ databases">
        <title>Genomic Encyclopedia of Type Strains, Phase IV (KMG-IV): sequencing the most valuable type-strain genomes for metagenomic binning, comparative biology and taxonomic classification.</title>
        <authorList>
            <person name="Goeker M."/>
        </authorList>
    </citation>
    <scope>NUCLEOTIDE SEQUENCE</scope>
    <source>
        <strain evidence="2">DSM 23230</strain>
    </source>
</reference>
<feature type="domain" description="PilZ" evidence="1">
    <location>
        <begin position="97"/>
        <end position="206"/>
    </location>
</feature>